<organism evidence="2">
    <name type="scientific">hydrothermal vent metagenome</name>
    <dbReference type="NCBI Taxonomy" id="652676"/>
    <lineage>
        <taxon>unclassified sequences</taxon>
        <taxon>metagenomes</taxon>
        <taxon>ecological metagenomes</taxon>
    </lineage>
</organism>
<dbReference type="AlphaFoldDB" id="A0A3B1CL82"/>
<proteinExistence type="predicted"/>
<feature type="transmembrane region" description="Helical" evidence="1">
    <location>
        <begin position="66"/>
        <end position="85"/>
    </location>
</feature>
<dbReference type="EMBL" id="UOGH01000202">
    <property type="protein sequence ID" value="VAX31306.1"/>
    <property type="molecule type" value="Genomic_DNA"/>
</dbReference>
<keyword evidence="1" id="KW-1133">Transmembrane helix</keyword>
<keyword evidence="1" id="KW-0812">Transmembrane</keyword>
<feature type="non-terminal residue" evidence="2">
    <location>
        <position position="1"/>
    </location>
</feature>
<sequence length="89" mass="10168">RPVWYVGTIGYCFFFLYRYGISKKRKRTVDGFRLIEKLKSDAPLSDEDRKVILYLLSSIKASLEDINYAIIFLLSIAAIVADLILTAMG</sequence>
<keyword evidence="1" id="KW-0472">Membrane</keyword>
<protein>
    <submittedName>
        <fullName evidence="2">Uncharacterized protein</fullName>
    </submittedName>
</protein>
<evidence type="ECO:0000313" key="2">
    <source>
        <dbReference type="EMBL" id="VAX31306.1"/>
    </source>
</evidence>
<reference evidence="2" key="1">
    <citation type="submission" date="2018-06" db="EMBL/GenBank/DDBJ databases">
        <authorList>
            <person name="Zhirakovskaya E."/>
        </authorList>
    </citation>
    <scope>NUCLEOTIDE SEQUENCE</scope>
</reference>
<gene>
    <name evidence="2" type="ORF">MNBD_NITROSPIRAE02-1062</name>
</gene>
<evidence type="ECO:0000256" key="1">
    <source>
        <dbReference type="SAM" id="Phobius"/>
    </source>
</evidence>
<name>A0A3B1CL82_9ZZZZ</name>
<accession>A0A3B1CL82</accession>